<dbReference type="Gene3D" id="3.30.530.20">
    <property type="match status" value="1"/>
</dbReference>
<sequence length="58" mass="6804">MTDNFVSNEGILKDLDFDNILNGLLDASKWETYYENSSDVHMYSQEPTISYKRHTLPF</sequence>
<dbReference type="AlphaFoldDB" id="A0AAW6YHT0"/>
<dbReference type="Proteomes" id="UP001237917">
    <property type="component" value="Unassembled WGS sequence"/>
</dbReference>
<reference evidence="1" key="1">
    <citation type="submission" date="2023-05" db="EMBL/GenBank/DDBJ databases">
        <title>Cataloging the Phylogenetic Diversity of Human Bladder Bacteria.</title>
        <authorList>
            <person name="Du J."/>
        </authorList>
    </citation>
    <scope>NUCLEOTIDE SEQUENCE</scope>
    <source>
        <strain evidence="1">UMB0765</strain>
    </source>
</reference>
<gene>
    <name evidence="1" type="ORF">QP487_06425</name>
</gene>
<organism evidence="1 2">
    <name type="scientific">Streptococcus pasteurianus</name>
    <dbReference type="NCBI Taxonomy" id="197614"/>
    <lineage>
        <taxon>Bacteria</taxon>
        <taxon>Bacillati</taxon>
        <taxon>Bacillota</taxon>
        <taxon>Bacilli</taxon>
        <taxon>Lactobacillales</taxon>
        <taxon>Streptococcaceae</taxon>
        <taxon>Streptococcus</taxon>
    </lineage>
</organism>
<name>A0AAW6YHT0_9STRE</name>
<dbReference type="EMBL" id="JASOPU010000006">
    <property type="protein sequence ID" value="MDK7293088.1"/>
    <property type="molecule type" value="Genomic_DNA"/>
</dbReference>
<dbReference type="RefSeq" id="WP_236718662.1">
    <property type="nucleotide sequence ID" value="NZ_AP031455.1"/>
</dbReference>
<comment type="caution">
    <text evidence="1">The sequence shown here is derived from an EMBL/GenBank/DDBJ whole genome shotgun (WGS) entry which is preliminary data.</text>
</comment>
<proteinExistence type="predicted"/>
<protein>
    <submittedName>
        <fullName evidence="1">Uncharacterized protein</fullName>
    </submittedName>
</protein>
<accession>A0AAW6YHT0</accession>
<dbReference type="InterPro" id="IPR023393">
    <property type="entry name" value="START-like_dom_sf"/>
</dbReference>
<evidence type="ECO:0000313" key="2">
    <source>
        <dbReference type="Proteomes" id="UP001237917"/>
    </source>
</evidence>
<evidence type="ECO:0000313" key="1">
    <source>
        <dbReference type="EMBL" id="MDK7293088.1"/>
    </source>
</evidence>